<accession>A0A6C0LZA8</accession>
<evidence type="ECO:0000313" key="2">
    <source>
        <dbReference type="EMBL" id="QHU35720.1"/>
    </source>
</evidence>
<proteinExistence type="predicted"/>
<sequence length="461" mass="52277">MYYLFILFICFFIFYIKKETFIVPSQFTQWTILNQTQQYITFQRNDISNNKIEQSIREWTGTLPCSKPCNQGVQYKTIENPNDPTIIIRSSLTYPCNTMSCSKPQVSLWTKSAEHHTQLLYTRQCINDPYCSPLYNDISLNMIVPLNNGTCSKICGGGEFYKFGFNPNNNQIVYSDNSYPCNTQPCTDITSFSNWKFDSTRSDLEYGSYYRDCSDNNTGACSLLKSTEIRQKLPWLLTLPCPKMCNINNDLISTYKTGFSPDKKFQLSSKFICNSISCPQNILYSNSELVSNVTNQNQLVSPNNRYQLVMNNDGNLILYTLNAYIVWNSGSATGTTNSPYILTLDKSGKLEILNKNNSSIKVLYQGNSLKNEFFKLILQDDRNLVLYDANNTKVWATGTDQGYKHTTDTNFAISTNARCGIIVDGKTLRCPDGKCCSYNWCNNPGTVCMGGCCGSNYDGNF</sequence>
<dbReference type="AlphaFoldDB" id="A0A6C0LZA8"/>
<dbReference type="InterPro" id="IPR001480">
    <property type="entry name" value="Bulb-type_lectin_dom"/>
</dbReference>
<protein>
    <recommendedName>
        <fullName evidence="1">Bulb-type lectin domain-containing protein</fullName>
    </recommendedName>
</protein>
<organism evidence="2">
    <name type="scientific">viral metagenome</name>
    <dbReference type="NCBI Taxonomy" id="1070528"/>
    <lineage>
        <taxon>unclassified sequences</taxon>
        <taxon>metagenomes</taxon>
        <taxon>organismal metagenomes</taxon>
    </lineage>
</organism>
<feature type="domain" description="Bulb-type lectin" evidence="1">
    <location>
        <begin position="284"/>
        <end position="399"/>
    </location>
</feature>
<evidence type="ECO:0000259" key="1">
    <source>
        <dbReference type="PROSITE" id="PS50927"/>
    </source>
</evidence>
<name>A0A6C0LZA8_9ZZZZ</name>
<dbReference type="PROSITE" id="PS50927">
    <property type="entry name" value="BULB_LECTIN"/>
    <property type="match status" value="1"/>
</dbReference>
<dbReference type="SUPFAM" id="SSF51110">
    <property type="entry name" value="alpha-D-mannose-specific plant lectins"/>
    <property type="match status" value="1"/>
</dbReference>
<dbReference type="Gene3D" id="2.90.10.10">
    <property type="entry name" value="Bulb-type lectin domain"/>
    <property type="match status" value="2"/>
</dbReference>
<dbReference type="SMART" id="SM00108">
    <property type="entry name" value="B_lectin"/>
    <property type="match status" value="1"/>
</dbReference>
<reference evidence="2" key="1">
    <citation type="journal article" date="2020" name="Nature">
        <title>Giant virus diversity and host interactions through global metagenomics.</title>
        <authorList>
            <person name="Schulz F."/>
            <person name="Roux S."/>
            <person name="Paez-Espino D."/>
            <person name="Jungbluth S."/>
            <person name="Walsh D.A."/>
            <person name="Denef V.J."/>
            <person name="McMahon K.D."/>
            <person name="Konstantinidis K.T."/>
            <person name="Eloe-Fadrosh E.A."/>
            <person name="Kyrpides N.C."/>
            <person name="Woyke T."/>
        </authorList>
    </citation>
    <scope>NUCLEOTIDE SEQUENCE</scope>
    <source>
        <strain evidence="2">GVMAG-S-1035085-51</strain>
    </source>
</reference>
<dbReference type="InterPro" id="IPR036426">
    <property type="entry name" value="Bulb-type_lectin_dom_sf"/>
</dbReference>
<dbReference type="EMBL" id="MN740611">
    <property type="protein sequence ID" value="QHU35720.1"/>
    <property type="molecule type" value="Genomic_DNA"/>
</dbReference>